<keyword evidence="4" id="KW-0804">Transcription</keyword>
<dbReference type="Pfam" id="PF08281">
    <property type="entry name" value="Sigma70_r4_2"/>
    <property type="match status" value="1"/>
</dbReference>
<feature type="domain" description="RNA polymerase sigma-70 region 2" evidence="5">
    <location>
        <begin position="28"/>
        <end position="94"/>
    </location>
</feature>
<dbReference type="InterPro" id="IPR013325">
    <property type="entry name" value="RNA_pol_sigma_r2"/>
</dbReference>
<evidence type="ECO:0000256" key="3">
    <source>
        <dbReference type="ARBA" id="ARBA00023082"/>
    </source>
</evidence>
<evidence type="ECO:0000259" key="6">
    <source>
        <dbReference type="Pfam" id="PF08281"/>
    </source>
</evidence>
<dbReference type="InterPro" id="IPR014284">
    <property type="entry name" value="RNA_pol_sigma-70_dom"/>
</dbReference>
<evidence type="ECO:0000256" key="2">
    <source>
        <dbReference type="ARBA" id="ARBA00023015"/>
    </source>
</evidence>
<evidence type="ECO:0000313" key="8">
    <source>
        <dbReference type="Proteomes" id="UP001596997"/>
    </source>
</evidence>
<dbReference type="InterPro" id="IPR007627">
    <property type="entry name" value="RNA_pol_sigma70_r2"/>
</dbReference>
<accession>A0ABW3I123</accession>
<reference evidence="8" key="1">
    <citation type="journal article" date="2019" name="Int. J. Syst. Evol. Microbiol.">
        <title>The Global Catalogue of Microorganisms (GCM) 10K type strain sequencing project: providing services to taxonomists for standard genome sequencing and annotation.</title>
        <authorList>
            <consortium name="The Broad Institute Genomics Platform"/>
            <consortium name="The Broad Institute Genome Sequencing Center for Infectious Disease"/>
            <person name="Wu L."/>
            <person name="Ma J."/>
        </authorList>
    </citation>
    <scope>NUCLEOTIDE SEQUENCE [LARGE SCALE GENOMIC DNA]</scope>
    <source>
        <strain evidence="8">CCUG 62114</strain>
    </source>
</reference>
<organism evidence="7 8">
    <name type="scientific">Pseudofulvibacter geojedonensis</name>
    <dbReference type="NCBI Taxonomy" id="1123758"/>
    <lineage>
        <taxon>Bacteria</taxon>
        <taxon>Pseudomonadati</taxon>
        <taxon>Bacteroidota</taxon>
        <taxon>Flavobacteriia</taxon>
        <taxon>Flavobacteriales</taxon>
        <taxon>Flavobacteriaceae</taxon>
        <taxon>Pseudofulvibacter</taxon>
    </lineage>
</organism>
<protein>
    <submittedName>
        <fullName evidence="7">RNA polymerase sigma factor</fullName>
    </submittedName>
</protein>
<dbReference type="NCBIfam" id="TIGR02937">
    <property type="entry name" value="sigma70-ECF"/>
    <property type="match status" value="1"/>
</dbReference>
<comment type="caution">
    <text evidence="7">The sequence shown here is derived from an EMBL/GenBank/DDBJ whole genome shotgun (WGS) entry which is preliminary data.</text>
</comment>
<dbReference type="Gene3D" id="1.10.1740.10">
    <property type="match status" value="1"/>
</dbReference>
<dbReference type="PANTHER" id="PTHR43133:SF46">
    <property type="entry name" value="RNA POLYMERASE SIGMA-70 FACTOR ECF SUBFAMILY"/>
    <property type="match status" value="1"/>
</dbReference>
<dbReference type="Pfam" id="PF04542">
    <property type="entry name" value="Sigma70_r2"/>
    <property type="match status" value="1"/>
</dbReference>
<gene>
    <name evidence="7" type="ORF">ACFQ1O_05810</name>
</gene>
<evidence type="ECO:0000256" key="4">
    <source>
        <dbReference type="ARBA" id="ARBA00023163"/>
    </source>
</evidence>
<evidence type="ECO:0000259" key="5">
    <source>
        <dbReference type="Pfam" id="PF04542"/>
    </source>
</evidence>
<dbReference type="InterPro" id="IPR039425">
    <property type="entry name" value="RNA_pol_sigma-70-like"/>
</dbReference>
<name>A0ABW3I123_9FLAO</name>
<dbReference type="RefSeq" id="WP_377714297.1">
    <property type="nucleotide sequence ID" value="NZ_JBHTJM010000006.1"/>
</dbReference>
<evidence type="ECO:0000256" key="1">
    <source>
        <dbReference type="ARBA" id="ARBA00010641"/>
    </source>
</evidence>
<feature type="domain" description="RNA polymerase sigma factor 70 region 4 type 2" evidence="6">
    <location>
        <begin position="121"/>
        <end position="170"/>
    </location>
</feature>
<dbReference type="Gene3D" id="1.10.10.10">
    <property type="entry name" value="Winged helix-like DNA-binding domain superfamily/Winged helix DNA-binding domain"/>
    <property type="match status" value="1"/>
</dbReference>
<dbReference type="PANTHER" id="PTHR43133">
    <property type="entry name" value="RNA POLYMERASE ECF-TYPE SIGMA FACTO"/>
    <property type="match status" value="1"/>
</dbReference>
<dbReference type="InterPro" id="IPR013324">
    <property type="entry name" value="RNA_pol_sigma_r3/r4-like"/>
</dbReference>
<keyword evidence="8" id="KW-1185">Reference proteome</keyword>
<dbReference type="SUPFAM" id="SSF88659">
    <property type="entry name" value="Sigma3 and sigma4 domains of RNA polymerase sigma factors"/>
    <property type="match status" value="1"/>
</dbReference>
<dbReference type="CDD" id="cd06171">
    <property type="entry name" value="Sigma70_r4"/>
    <property type="match status" value="1"/>
</dbReference>
<dbReference type="InterPro" id="IPR036388">
    <property type="entry name" value="WH-like_DNA-bd_sf"/>
</dbReference>
<comment type="similarity">
    <text evidence="1">Belongs to the sigma-70 factor family. ECF subfamily.</text>
</comment>
<keyword evidence="3" id="KW-0731">Sigma factor</keyword>
<proteinExistence type="inferred from homology"/>
<dbReference type="SUPFAM" id="SSF88946">
    <property type="entry name" value="Sigma2 domain of RNA polymerase sigma factors"/>
    <property type="match status" value="1"/>
</dbReference>
<dbReference type="EMBL" id="JBHTJM010000006">
    <property type="protein sequence ID" value="MFD0963510.1"/>
    <property type="molecule type" value="Genomic_DNA"/>
</dbReference>
<dbReference type="Proteomes" id="UP001596997">
    <property type="component" value="Unassembled WGS sequence"/>
</dbReference>
<dbReference type="InterPro" id="IPR013249">
    <property type="entry name" value="RNA_pol_sigma70_r4_t2"/>
</dbReference>
<evidence type="ECO:0000313" key="7">
    <source>
        <dbReference type="EMBL" id="MFD0963510.1"/>
    </source>
</evidence>
<keyword evidence="2" id="KW-0805">Transcription regulation</keyword>
<sequence>MRVISLHTSEQKIIAQAIKKSRKAQEQLYQLHASKMLSVCRYYINDLQEAEDVMVTAFFKAFQKLNTYEGEGNFQGWLRRITVNECISFLRKKKQLSFTDAIEEYSNNVENSINNYFDVAEIQEMIDDLPGGYKTVFVLYAIEGYKHQEIADMLQISLSTSKSQLFKARKVLQEKIKELNTIHNGTR</sequence>